<dbReference type="EnsemblPlants" id="MELO3C005145.2.1">
    <property type="protein sequence ID" value="MELO3C005145.2.1"/>
    <property type="gene ID" value="MELO3C005145.2"/>
</dbReference>
<dbReference type="AlphaFoldDB" id="A0A9I9CKN3"/>
<dbReference type="Gramene" id="MELO3C005145.2.1">
    <property type="protein sequence ID" value="MELO3C005145.2.1"/>
    <property type="gene ID" value="MELO3C005145.2"/>
</dbReference>
<organism evidence="2">
    <name type="scientific">Cucumis melo</name>
    <name type="common">Muskmelon</name>
    <dbReference type="NCBI Taxonomy" id="3656"/>
    <lineage>
        <taxon>Eukaryota</taxon>
        <taxon>Viridiplantae</taxon>
        <taxon>Streptophyta</taxon>
        <taxon>Embryophyta</taxon>
        <taxon>Tracheophyta</taxon>
        <taxon>Spermatophyta</taxon>
        <taxon>Magnoliopsida</taxon>
        <taxon>eudicotyledons</taxon>
        <taxon>Gunneridae</taxon>
        <taxon>Pentapetalae</taxon>
        <taxon>rosids</taxon>
        <taxon>fabids</taxon>
        <taxon>Cucurbitales</taxon>
        <taxon>Cucurbitaceae</taxon>
        <taxon>Benincaseae</taxon>
        <taxon>Cucumis</taxon>
    </lineage>
</organism>
<evidence type="ECO:0000313" key="2">
    <source>
        <dbReference type="EnsemblPlants" id="MELO3C005145.2.1"/>
    </source>
</evidence>
<proteinExistence type="predicted"/>
<accession>A0A9I9CKN3</accession>
<protein>
    <submittedName>
        <fullName evidence="2">Uncharacterized protein</fullName>
    </submittedName>
</protein>
<evidence type="ECO:0000256" key="1">
    <source>
        <dbReference type="SAM" id="MobiDB-lite"/>
    </source>
</evidence>
<name>A0A9I9CKN3_CUCME</name>
<feature type="region of interest" description="Disordered" evidence="1">
    <location>
        <begin position="1"/>
        <end position="31"/>
    </location>
</feature>
<reference evidence="2" key="1">
    <citation type="submission" date="2023-03" db="UniProtKB">
        <authorList>
            <consortium name="EnsemblPlants"/>
        </authorList>
    </citation>
    <scope>IDENTIFICATION</scope>
</reference>
<sequence>MRFTSDEGEDVGRSHRGSPSKGRGHDRTAVGRRQKAVGAIELQWVAVESSWAAVRRLWFTVQSPSRSLSEVRRIWRYRLKLIASRDAVQKLRLWSLATEVYVPMVADGGVCVAMVTDDGVLAWVVVGGW</sequence>